<accession>A0A9N9TJZ6</accession>
<dbReference type="SUPFAM" id="SSF51197">
    <property type="entry name" value="Clavaminate synthase-like"/>
    <property type="match status" value="1"/>
</dbReference>
<dbReference type="EMBL" id="OU900095">
    <property type="protein sequence ID" value="CAG9859596.1"/>
    <property type="molecule type" value="Genomic_DNA"/>
</dbReference>
<dbReference type="SMART" id="SM00558">
    <property type="entry name" value="JmjC"/>
    <property type="match status" value="1"/>
</dbReference>
<dbReference type="Pfam" id="PF13621">
    <property type="entry name" value="Cupin_8"/>
    <property type="match status" value="1"/>
</dbReference>
<protein>
    <recommendedName>
        <fullName evidence="4">JmjC domain-containing protein</fullName>
    </recommendedName>
</protein>
<dbReference type="PANTHER" id="PTHR12461">
    <property type="entry name" value="HYPOXIA-INDUCIBLE FACTOR 1 ALPHA INHIBITOR-RELATED"/>
    <property type="match status" value="1"/>
</dbReference>
<proteinExistence type="predicted"/>
<comment type="subcellular location">
    <subcellularLocation>
        <location evidence="1">Cytoplasm</location>
    </subcellularLocation>
</comment>
<evidence type="ECO:0000256" key="1">
    <source>
        <dbReference type="ARBA" id="ARBA00004496"/>
    </source>
</evidence>
<dbReference type="OrthoDB" id="438164at2759"/>
<name>A0A9N9TJZ6_PHYSR</name>
<dbReference type="PANTHER" id="PTHR12461:SF43">
    <property type="entry name" value="HSPB1-ASSOCIATED PROTEIN 1"/>
    <property type="match status" value="1"/>
</dbReference>
<dbReference type="PROSITE" id="PS51184">
    <property type="entry name" value="JMJC"/>
    <property type="match status" value="1"/>
</dbReference>
<dbReference type="InterPro" id="IPR003347">
    <property type="entry name" value="JmjC_dom"/>
</dbReference>
<evidence type="ECO:0000259" key="4">
    <source>
        <dbReference type="PROSITE" id="PS51184"/>
    </source>
</evidence>
<dbReference type="InterPro" id="IPR041667">
    <property type="entry name" value="Cupin_8"/>
</dbReference>
<keyword evidence="6" id="KW-1185">Reference proteome</keyword>
<dbReference type="GO" id="GO:0005737">
    <property type="term" value="C:cytoplasm"/>
    <property type="evidence" value="ECO:0007669"/>
    <property type="project" value="UniProtKB-SubCell"/>
</dbReference>
<organism evidence="5 6">
    <name type="scientific">Phyllotreta striolata</name>
    <name type="common">Striped flea beetle</name>
    <name type="synonym">Crioceris striolata</name>
    <dbReference type="NCBI Taxonomy" id="444603"/>
    <lineage>
        <taxon>Eukaryota</taxon>
        <taxon>Metazoa</taxon>
        <taxon>Ecdysozoa</taxon>
        <taxon>Arthropoda</taxon>
        <taxon>Hexapoda</taxon>
        <taxon>Insecta</taxon>
        <taxon>Pterygota</taxon>
        <taxon>Neoptera</taxon>
        <taxon>Endopterygota</taxon>
        <taxon>Coleoptera</taxon>
        <taxon>Polyphaga</taxon>
        <taxon>Cucujiformia</taxon>
        <taxon>Chrysomeloidea</taxon>
        <taxon>Chrysomelidae</taxon>
        <taxon>Galerucinae</taxon>
        <taxon>Alticini</taxon>
        <taxon>Phyllotreta</taxon>
    </lineage>
</organism>
<gene>
    <name evidence="5" type="ORF">PHYEVI_LOCUS5970</name>
</gene>
<evidence type="ECO:0000256" key="2">
    <source>
        <dbReference type="ARBA" id="ARBA00022490"/>
    </source>
</evidence>
<keyword evidence="2" id="KW-0963">Cytoplasm</keyword>
<sequence length="383" mass="45234">MTLQANSEDLKNLLLEKNEPIIIKSVLKWDMLNWTLNDWKTALNNEEMEFRCGINEKTNQPQWERNTPTLKGDFEYFLDFTEKNEKKWLYFDYKQLNAWFSNNEKLRQEIDWSSLGFPDIKPDDSTIWIGSKGAHTSCHMDCYGFNLVHQIYGSKLWLLFPPEENLKPTRVPYEESSIYSKFNFFSPQTDDFQGNTNKCRKCILNPGDVLFVPHKWWHYVENLETSITINAWCPSKEDDEERLQESIVQFFIKQMSLLASEETDALLNPNMDELIIENDSSSFLDTLLKCKDICSKNNKNKRGKRERELTKREVEEETRLVSYETIPVLSKEDFILFLQQQSNRFHNSIDVQKNTSDNLELIDSITNPQVINLIKDILLKHVR</sequence>
<evidence type="ECO:0000313" key="6">
    <source>
        <dbReference type="Proteomes" id="UP001153712"/>
    </source>
</evidence>
<dbReference type="Proteomes" id="UP001153712">
    <property type="component" value="Chromosome 2"/>
</dbReference>
<evidence type="ECO:0000313" key="5">
    <source>
        <dbReference type="EMBL" id="CAG9859596.1"/>
    </source>
</evidence>
<feature type="domain" description="JmjC" evidence="4">
    <location>
        <begin position="85"/>
        <end position="248"/>
    </location>
</feature>
<dbReference type="AlphaFoldDB" id="A0A9N9TJZ6"/>
<evidence type="ECO:0000256" key="3">
    <source>
        <dbReference type="ARBA" id="ARBA00037342"/>
    </source>
</evidence>
<dbReference type="Gene3D" id="2.60.120.650">
    <property type="entry name" value="Cupin"/>
    <property type="match status" value="1"/>
</dbReference>
<reference evidence="5" key="1">
    <citation type="submission" date="2022-01" db="EMBL/GenBank/DDBJ databases">
        <authorList>
            <person name="King R."/>
        </authorList>
    </citation>
    <scope>NUCLEOTIDE SEQUENCE</scope>
</reference>
<comment type="function">
    <text evidence="3">May play a role in cellular stress response.</text>
</comment>